<reference evidence="2 3" key="1">
    <citation type="submission" date="2019-02" db="EMBL/GenBank/DDBJ databases">
        <title>Genome sequencing of the rare red list fungi Dentipellis fragilis.</title>
        <authorList>
            <person name="Buettner E."/>
            <person name="Kellner H."/>
        </authorList>
    </citation>
    <scope>NUCLEOTIDE SEQUENCE [LARGE SCALE GENOMIC DNA]</scope>
    <source>
        <strain evidence="2 3">DSM 105465</strain>
    </source>
</reference>
<feature type="domain" description="N-acetyltransferase" evidence="1">
    <location>
        <begin position="11"/>
        <end position="173"/>
    </location>
</feature>
<dbReference type="GO" id="GO:0016747">
    <property type="term" value="F:acyltransferase activity, transferring groups other than amino-acyl groups"/>
    <property type="evidence" value="ECO:0007669"/>
    <property type="project" value="InterPro"/>
</dbReference>
<keyword evidence="3" id="KW-1185">Reference proteome</keyword>
<name>A0A4Y9YFA0_9AGAM</name>
<evidence type="ECO:0000313" key="2">
    <source>
        <dbReference type="EMBL" id="TFY61035.1"/>
    </source>
</evidence>
<organism evidence="2 3">
    <name type="scientific">Dentipellis fragilis</name>
    <dbReference type="NCBI Taxonomy" id="205917"/>
    <lineage>
        <taxon>Eukaryota</taxon>
        <taxon>Fungi</taxon>
        <taxon>Dikarya</taxon>
        <taxon>Basidiomycota</taxon>
        <taxon>Agaricomycotina</taxon>
        <taxon>Agaricomycetes</taxon>
        <taxon>Russulales</taxon>
        <taxon>Hericiaceae</taxon>
        <taxon>Dentipellis</taxon>
    </lineage>
</organism>
<dbReference type="EMBL" id="SEOQ01000531">
    <property type="protein sequence ID" value="TFY61035.1"/>
    <property type="molecule type" value="Genomic_DNA"/>
</dbReference>
<gene>
    <name evidence="2" type="ORF">EVG20_g7207</name>
</gene>
<dbReference type="PROSITE" id="PS51186">
    <property type="entry name" value="GNAT"/>
    <property type="match status" value="1"/>
</dbReference>
<dbReference type="CDD" id="cd04301">
    <property type="entry name" value="NAT_SF"/>
    <property type="match status" value="1"/>
</dbReference>
<accession>A0A4Y9YFA0</accession>
<comment type="caution">
    <text evidence="2">The sequence shown here is derived from an EMBL/GenBank/DDBJ whole genome shotgun (WGS) entry which is preliminary data.</text>
</comment>
<dbReference type="PANTHER" id="PTHR43792">
    <property type="entry name" value="GNAT FAMILY, PUTATIVE (AFU_ORTHOLOGUE AFUA_3G00765)-RELATED-RELATED"/>
    <property type="match status" value="1"/>
</dbReference>
<dbReference type="SUPFAM" id="SSF55729">
    <property type="entry name" value="Acyl-CoA N-acyltransferases (Nat)"/>
    <property type="match status" value="1"/>
</dbReference>
<evidence type="ECO:0000313" key="3">
    <source>
        <dbReference type="Proteomes" id="UP000298327"/>
    </source>
</evidence>
<sequence>MPASIFESARLTYRGFEKSDHDEMFEMLSDPEVQLGVMTDGVLPRSEAFKEGMEHWAPKSAFFTVVLEKETGRWVGSASIRIHVAKDRDGEAGITLKCECWGKGYGTEVMRWLVDQGFRTLNLHRVSLGVFGSNPRAIAVYKKIGFIEEGRKRKSTFIQGKWEDFISMGILDEEYWAGQEKNKGFVGDK</sequence>
<dbReference type="OrthoDB" id="630895at2759"/>
<dbReference type="InterPro" id="IPR000182">
    <property type="entry name" value="GNAT_dom"/>
</dbReference>
<dbReference type="InterPro" id="IPR051531">
    <property type="entry name" value="N-acetyltransferase"/>
</dbReference>
<dbReference type="Pfam" id="PF13302">
    <property type="entry name" value="Acetyltransf_3"/>
    <property type="match status" value="1"/>
</dbReference>
<dbReference type="Gene3D" id="3.40.630.30">
    <property type="match status" value="1"/>
</dbReference>
<dbReference type="Proteomes" id="UP000298327">
    <property type="component" value="Unassembled WGS sequence"/>
</dbReference>
<evidence type="ECO:0000259" key="1">
    <source>
        <dbReference type="PROSITE" id="PS51186"/>
    </source>
</evidence>
<dbReference type="AlphaFoldDB" id="A0A4Y9YFA0"/>
<proteinExistence type="predicted"/>
<dbReference type="InterPro" id="IPR016181">
    <property type="entry name" value="Acyl_CoA_acyltransferase"/>
</dbReference>
<protein>
    <recommendedName>
        <fullName evidence="1">N-acetyltransferase domain-containing protein</fullName>
    </recommendedName>
</protein>